<evidence type="ECO:0000313" key="2">
    <source>
        <dbReference type="Proteomes" id="UP000319716"/>
    </source>
</evidence>
<name>A0A4Y1Z6C4_9BACL</name>
<dbReference type="AlphaFoldDB" id="A0A4Y1Z6C4"/>
<protein>
    <submittedName>
        <fullName evidence="1">Uncharacterized protein</fullName>
    </submittedName>
</protein>
<dbReference type="EMBL" id="BEXB01000001">
    <property type="protein sequence ID" value="GAY74451.1"/>
    <property type="molecule type" value="Genomic_DNA"/>
</dbReference>
<sequence length="231" mass="26840">MLRHRAAQSVAWFDHTWSHWRSNPQLHQTVANVGNQRITYQDLWSQAGLAMINQASFDPETKLNDATFSEKALQAAFDHWVLIAALTNYAQDHGMEVKQKEAIDWKQMVLDSNIQSPVSKDSVNVLVTSQIEKKYSSIYKKEWVFHYANNVINETIRVQGKHKAINEMKITTQALKKYKPILTKKCPKRIANQRLIKAFSDCTKRWRFVAYRQDVISFIIRKITSSLDTKT</sequence>
<accession>A0A4Y1Z6C4</accession>
<evidence type="ECO:0000313" key="1">
    <source>
        <dbReference type="EMBL" id="GAY74451.1"/>
    </source>
</evidence>
<organism evidence="1 2">
    <name type="scientific">Sporolactobacillus inulinus</name>
    <dbReference type="NCBI Taxonomy" id="2078"/>
    <lineage>
        <taxon>Bacteria</taxon>
        <taxon>Bacillati</taxon>
        <taxon>Bacillota</taxon>
        <taxon>Bacilli</taxon>
        <taxon>Bacillales</taxon>
        <taxon>Sporolactobacillaceae</taxon>
        <taxon>Sporolactobacillus</taxon>
    </lineage>
</organism>
<reference evidence="1 2" key="1">
    <citation type="submission" date="2017-11" db="EMBL/GenBank/DDBJ databases">
        <title>Draft Genome Sequence of Sporolactobacillus inulinus NBRC 111894 Isolated from Koso, a Japanese Sugar-Vegetable Fermented Beverage.</title>
        <authorList>
            <person name="Chiou T.Y."/>
            <person name="Oshima K."/>
            <person name="Suda W."/>
            <person name="Hattori M."/>
            <person name="Takahashi T."/>
        </authorList>
    </citation>
    <scope>NUCLEOTIDE SEQUENCE [LARGE SCALE GENOMIC DNA]</scope>
    <source>
        <strain evidence="1 2">NBRC111894</strain>
    </source>
</reference>
<dbReference type="RefSeq" id="WP_262391904.1">
    <property type="nucleotide sequence ID" value="NZ_BEXB01000001.1"/>
</dbReference>
<dbReference type="Proteomes" id="UP000319716">
    <property type="component" value="Unassembled WGS sequence"/>
</dbReference>
<proteinExistence type="predicted"/>
<comment type="caution">
    <text evidence="1">The sequence shown here is derived from an EMBL/GenBank/DDBJ whole genome shotgun (WGS) entry which is preliminary data.</text>
</comment>
<gene>
    <name evidence="1" type="ORF">NBRC111894_5</name>
</gene>